<feature type="region of interest" description="Disordered" evidence="10">
    <location>
        <begin position="1532"/>
        <end position="1900"/>
    </location>
</feature>
<evidence type="ECO:0000256" key="6">
    <source>
        <dbReference type="ARBA" id="ARBA00034110"/>
    </source>
</evidence>
<feature type="domain" description="TANC1/2-like winged helix" evidence="13">
    <location>
        <begin position="843"/>
        <end position="995"/>
    </location>
</feature>
<dbReference type="PANTHER" id="PTHR24166">
    <property type="entry name" value="ROLLING PEBBLES, ISOFORM B"/>
    <property type="match status" value="1"/>
</dbReference>
<dbReference type="RefSeq" id="XP_014006866.2">
    <property type="nucleotide sequence ID" value="XM_014151391.2"/>
</dbReference>
<evidence type="ECO:0000259" key="12">
    <source>
        <dbReference type="Pfam" id="PF25520"/>
    </source>
</evidence>
<dbReference type="Gene3D" id="1.25.40.20">
    <property type="entry name" value="Ankyrin repeat-containing domain"/>
    <property type="match status" value="2"/>
</dbReference>
<feature type="compositionally biased region" description="Low complexity" evidence="10">
    <location>
        <begin position="298"/>
        <end position="307"/>
    </location>
</feature>
<dbReference type="GO" id="GO:0098794">
    <property type="term" value="C:postsynapse"/>
    <property type="evidence" value="ECO:0007669"/>
    <property type="project" value="UniProtKB-SubCell"/>
</dbReference>
<feature type="region of interest" description="Disordered" evidence="10">
    <location>
        <begin position="265"/>
        <end position="453"/>
    </location>
</feature>
<dbReference type="KEGG" id="sasa:106575157"/>
<dbReference type="PROSITE" id="PS50088">
    <property type="entry name" value="ANK_REPEAT"/>
    <property type="match status" value="6"/>
</dbReference>
<feature type="compositionally biased region" description="Basic and acidic residues" evidence="10">
    <location>
        <begin position="423"/>
        <end position="434"/>
    </location>
</feature>
<dbReference type="SMART" id="SM00248">
    <property type="entry name" value="ANK"/>
    <property type="match status" value="10"/>
</dbReference>
<comment type="similarity">
    <text evidence="7">Belongs to the TANC family.</text>
</comment>
<dbReference type="GeneID" id="106575157"/>
<evidence type="ECO:0000256" key="9">
    <source>
        <dbReference type="PROSITE-ProRule" id="PRU00339"/>
    </source>
</evidence>
<evidence type="ECO:0000256" key="2">
    <source>
        <dbReference type="ARBA" id="ARBA00022737"/>
    </source>
</evidence>
<dbReference type="SMART" id="SM00028">
    <property type="entry name" value="TPR"/>
    <property type="match status" value="3"/>
</dbReference>
<feature type="compositionally biased region" description="Polar residues" evidence="10">
    <location>
        <begin position="1632"/>
        <end position="1663"/>
    </location>
</feature>
<feature type="repeat" description="TPR" evidence="9">
    <location>
        <begin position="1405"/>
        <end position="1438"/>
    </location>
</feature>
<dbReference type="InterPro" id="IPR036770">
    <property type="entry name" value="Ankyrin_rpt-contain_sf"/>
</dbReference>
<evidence type="ECO:0000256" key="5">
    <source>
        <dbReference type="ARBA" id="ARBA00023043"/>
    </source>
</evidence>
<feature type="chain" id="PRO_5045507032" evidence="11">
    <location>
        <begin position="18"/>
        <end position="1987"/>
    </location>
</feature>
<keyword evidence="5 8" id="KW-0040">ANK repeat</keyword>
<protein>
    <submittedName>
        <fullName evidence="15">Protein TANC1 isoform X1</fullName>
    </submittedName>
</protein>
<feature type="compositionally biased region" description="Low complexity" evidence="10">
    <location>
        <begin position="1534"/>
        <end position="1549"/>
    </location>
</feature>
<feature type="repeat" description="ANK" evidence="8">
    <location>
        <begin position="1250"/>
        <end position="1282"/>
    </location>
</feature>
<feature type="compositionally biased region" description="Pro residues" evidence="10">
    <location>
        <begin position="288"/>
        <end position="297"/>
    </location>
</feature>
<feature type="compositionally biased region" description="Basic and acidic residues" evidence="10">
    <location>
        <begin position="1559"/>
        <end position="1570"/>
    </location>
</feature>
<feature type="compositionally biased region" description="Basic and acidic residues" evidence="10">
    <location>
        <begin position="332"/>
        <end position="348"/>
    </location>
</feature>
<feature type="repeat" description="ANK" evidence="8">
    <location>
        <begin position="1217"/>
        <end position="1249"/>
    </location>
</feature>
<evidence type="ECO:0000256" key="11">
    <source>
        <dbReference type="SAM" id="SignalP"/>
    </source>
</evidence>
<feature type="compositionally biased region" description="Acidic residues" evidence="10">
    <location>
        <begin position="1574"/>
        <end position="1591"/>
    </location>
</feature>
<feature type="compositionally biased region" description="Gly residues" evidence="10">
    <location>
        <begin position="1776"/>
        <end position="1790"/>
    </location>
</feature>
<feature type="compositionally biased region" description="Basic and acidic residues" evidence="10">
    <location>
        <begin position="1929"/>
        <end position="1938"/>
    </location>
</feature>
<comment type="subcellular location">
    <subcellularLocation>
        <location evidence="6">Postsynapse</location>
    </subcellularLocation>
</comment>
<keyword evidence="3 9" id="KW-0802">TPR repeat</keyword>
<gene>
    <name evidence="15" type="primary">LOC106575157</name>
</gene>
<evidence type="ECO:0000256" key="1">
    <source>
        <dbReference type="ARBA" id="ARBA00022553"/>
    </source>
</evidence>
<feature type="compositionally biased region" description="Low complexity" evidence="10">
    <location>
        <begin position="1724"/>
        <end position="1740"/>
    </location>
</feature>
<feature type="compositionally biased region" description="Basic and acidic residues" evidence="10">
    <location>
        <begin position="1828"/>
        <end position="1845"/>
    </location>
</feature>
<dbReference type="Pfam" id="PF25521">
    <property type="entry name" value="WHD_TANC1"/>
    <property type="match status" value="1"/>
</dbReference>
<feature type="region of interest" description="Disordered" evidence="10">
    <location>
        <begin position="1918"/>
        <end position="1987"/>
    </location>
</feature>
<feature type="compositionally biased region" description="Low complexity" evidence="10">
    <location>
        <begin position="1918"/>
        <end position="1928"/>
    </location>
</feature>
<keyword evidence="11" id="KW-0732">Signal</keyword>
<feature type="repeat" description="ANK" evidence="8">
    <location>
        <begin position="1184"/>
        <end position="1216"/>
    </location>
</feature>
<dbReference type="Gene3D" id="1.25.40.10">
    <property type="entry name" value="Tetratricopeptide repeat domain"/>
    <property type="match status" value="1"/>
</dbReference>
<feature type="compositionally biased region" description="Polar residues" evidence="10">
    <location>
        <begin position="309"/>
        <end position="330"/>
    </location>
</feature>
<evidence type="ECO:0000256" key="3">
    <source>
        <dbReference type="ARBA" id="ARBA00022803"/>
    </source>
</evidence>
<dbReference type="InterPro" id="IPR002110">
    <property type="entry name" value="Ankyrin_rpt"/>
</dbReference>
<accession>A0A1S3MVT4</accession>
<feature type="repeat" description="ANK" evidence="8">
    <location>
        <begin position="1065"/>
        <end position="1097"/>
    </location>
</feature>
<dbReference type="InterPro" id="IPR058056">
    <property type="entry name" value="WH_TANC1/2"/>
</dbReference>
<dbReference type="Pfam" id="PF00023">
    <property type="entry name" value="Ank"/>
    <property type="match status" value="1"/>
</dbReference>
<feature type="region of interest" description="Disordered" evidence="10">
    <location>
        <begin position="97"/>
        <end position="116"/>
    </location>
</feature>
<evidence type="ECO:0000313" key="14">
    <source>
        <dbReference type="Proteomes" id="UP001652741"/>
    </source>
</evidence>
<keyword evidence="4" id="KW-0770">Synapse</keyword>
<organism evidence="14 15">
    <name type="scientific">Salmo salar</name>
    <name type="common">Atlantic salmon</name>
    <dbReference type="NCBI Taxonomy" id="8030"/>
    <lineage>
        <taxon>Eukaryota</taxon>
        <taxon>Metazoa</taxon>
        <taxon>Chordata</taxon>
        <taxon>Craniata</taxon>
        <taxon>Vertebrata</taxon>
        <taxon>Euteleostomi</taxon>
        <taxon>Actinopterygii</taxon>
        <taxon>Neopterygii</taxon>
        <taxon>Teleostei</taxon>
        <taxon>Protacanthopterygii</taxon>
        <taxon>Salmoniformes</taxon>
        <taxon>Salmonidae</taxon>
        <taxon>Salmoninae</taxon>
        <taxon>Salmo</taxon>
    </lineage>
</organism>
<feature type="repeat" description="ANK" evidence="8">
    <location>
        <begin position="1283"/>
        <end position="1315"/>
    </location>
</feature>
<sequence>MELQVLVIFNLFSFCHPNVLHSEGARSQKAHDRASFHQLHQLPGRTTQLRSCNQHSHSYGGKCVVLKKRRRTKLDSSFFNRTPCDQLNMFKAVFGRNRKEEKRSRRDPAVVTDYHSHSIQRRGAGAWVTHYQEPSRAHPPNPSRGRPRGKLAKGESISLPSSPLVHRQSYIMPSDMGIKSPGLYRKLEYVESPSFPGDAFAFALNNSKTSQRELHAELQPSSSSFSTQELMTRLGFLLGEGTPASPSTPMEDWREKKAVSPCSTLTCSTTSPCSDSPCSTMGSSSTGGPPPCLPNPSPGGTLLSPSPCRSPNSTLESQDSGIIATITSSSENEDRGGSTLDLSKDGSRRGAGHGGHRGDYCPPVAKDDLPGPSEAPPRCEVTILGEATTPPPAKRPLPQRHTHSTSSLVMPRPNSVAATSSTKLEDLSYLDDQRSAPQRSSIKQPWNSTGGRDAKARFAPFKSGDIMLKPLLFEVPTVAMDAPFQGRDWLFHRLEEVLKKSDTCEGRGAVIVGDVGFGKTAIVSRLVALSCHGGHMQQVPTQSPCTSPKIGDRGTDGASKQPPLPSTPTTDPQPSETTCPGTPEAHRDEAVKRLASKVVSYHFCQADNTYTCLVPEFVHSVAALLSRAPQLSGYRELLLKEPHIQSMLSLRSCVQDPIAAFRRGVLEPLVNLRKERKIPEEDFILLVDGLNEAEFHKPDYGDTVASFITKIISKFPSWLKLLVTVRTCLLEITTLLPFSRLSLDDFPESSEIGGDLSDYIQHRVIVSPEIAANVTTPNGTVPDPLLLSKFNTHLASRSQGSFLYLKLTLDLFQREHLVLKGGNYMVVPVSLAEVYLLQCRAGFEGDQTFERVLPVLNVVLASLHPLTDEQLFRALNAGGVRGEMSWEDFQQRLETLACVLVRRRDGTRMLFHPSFREWLVWRADGESTDFLCDPRSGHALLAFMFSRQESKLNRQQTMELGHHILKAHIFKGQSKRTGVSSSVLQALWVSCSTDSLSAALASLRNLYTPNVKVSRLLMLGGASVSGRSEVLGRSPVLGVHAHLGHLEMVSLLLELGAPVDGPSDSGMTPLCLAAAAGHTGLVSLLCKKGAKVGHVDKSGQCALVHAGLRGHPDIIHYLLNQDWGPTEAPEGQQQHGVKSSVKGQALQQALTAACSMGQTHVAKSLLELKDEDLAVQIDAPDTLWGETALSAAAGRGRTETCVFLLEMGAGAEQPNRRGVVPLFSCIRHGHPQVAELLLQHGVDINTIDKQGRSLLMVAGSEGHLSTADFLLTKGASLASVDKEGQTALSWACLKGQKGVVERLVEKGAEIDHPDRNGRTPLHLAAFNGDAEMVQYLVEKGAVVEHVDHSGVRPLERAVGCRNAAVVVTLLKKGAKLGYRTSPYDRSGHATWAMATSKPDVLLILLQKLMEEGNLLYKKGRMKEAAQRYQYALRKFPRDGFGDDLKGLKELRVSLYLNMSRCRRKTNDFGIAEEFATKALELKPKSYEAFYTRARAKRSSRQYAAALADLHEASRLCPTNREIHRLLTRVEDECQQQQQQQSPNTPQGQQAAHSQTPDDLTERSQDTERSCDTQSQDELDDDYEEIGGEEEPSQNPYGPNRPKNPYGPNRALPPVPGAVGLAPLDPRPGSPLDGSTQTNLSLDKQGPRQNQSMKTKQQHCNSLQVGGRPGGRPMSLCGPSSPLPGRHISTSLRPSPGLGIDISPLPSSSTDHHTGLTPANHHHLSSSSSSSVQPFQGHSSSLARGTDRLSAHPGTMLDGQAGFLTPGVGKEVRREGSGGSAGPGLRSGGQTGSMKASSSSSSLASSGTLSDSSRTQAPQGPDVPRPKPAKPELKPRPFMGVKDKAVRVQGQPPPGLGWQGQPHSQPLSPEGLENQRHSMAPTDNIQGLNNEFKRRSSYAEPLQSQAPLQVLNGAQAQAQHLAQQAQAKALAREFGDRFHHREPRPGPASGLHHSSQFPDGNHRQAGLTRDNPAILPIKPKRSFIESNV</sequence>
<feature type="compositionally biased region" description="Low complexity" evidence="10">
    <location>
        <begin position="265"/>
        <end position="287"/>
    </location>
</feature>
<keyword evidence="2" id="KW-0677">Repeat</keyword>
<proteinExistence type="inferred from homology"/>
<evidence type="ECO:0000256" key="4">
    <source>
        <dbReference type="ARBA" id="ARBA00023018"/>
    </source>
</evidence>
<dbReference type="Proteomes" id="UP001652741">
    <property type="component" value="Chromosome ssa17"/>
</dbReference>
<feature type="domain" description="TANC1/2-like AAA+ ATPase lid" evidence="12">
    <location>
        <begin position="743"/>
        <end position="839"/>
    </location>
</feature>
<feature type="repeat" description="TPR" evidence="9">
    <location>
        <begin position="1452"/>
        <end position="1485"/>
    </location>
</feature>
<dbReference type="PANTHER" id="PTHR24166:SF23">
    <property type="entry name" value="PROTEIN TANC1"/>
    <property type="match status" value="1"/>
</dbReference>
<feature type="compositionally biased region" description="Polar residues" evidence="10">
    <location>
        <begin position="567"/>
        <end position="580"/>
    </location>
</feature>
<name>A0A1S3MVT4_SALSA</name>
<keyword evidence="14" id="KW-1185">Reference proteome</keyword>
<dbReference type="SUPFAM" id="SSF48403">
    <property type="entry name" value="Ankyrin repeat"/>
    <property type="match status" value="1"/>
</dbReference>
<dbReference type="PROSITE" id="PS50297">
    <property type="entry name" value="ANK_REP_REGION"/>
    <property type="match status" value="5"/>
</dbReference>
<evidence type="ECO:0000256" key="10">
    <source>
        <dbReference type="SAM" id="MobiDB-lite"/>
    </source>
</evidence>
<evidence type="ECO:0000313" key="15">
    <source>
        <dbReference type="RefSeq" id="XP_014006866.2"/>
    </source>
</evidence>
<keyword evidence="1" id="KW-0597">Phosphoprotein</keyword>
<dbReference type="InterPro" id="IPR058018">
    <property type="entry name" value="AAA_lid_TANC1/2"/>
</dbReference>
<feature type="signal peptide" evidence="11">
    <location>
        <begin position="1"/>
        <end position="17"/>
    </location>
</feature>
<feature type="compositionally biased region" description="Polar residues" evidence="10">
    <location>
        <begin position="435"/>
        <end position="450"/>
    </location>
</feature>
<dbReference type="PROSITE" id="PS50005">
    <property type="entry name" value="TPR"/>
    <property type="match status" value="2"/>
</dbReference>
<feature type="repeat" description="ANK" evidence="8">
    <location>
        <begin position="1316"/>
        <end position="1348"/>
    </location>
</feature>
<dbReference type="InterPro" id="IPR019734">
    <property type="entry name" value="TPR_rpt"/>
</dbReference>
<dbReference type="Pfam" id="PF25520">
    <property type="entry name" value="AAA_lid_TANC1"/>
    <property type="match status" value="1"/>
</dbReference>
<feature type="compositionally biased region" description="Basic and acidic residues" evidence="10">
    <location>
        <begin position="97"/>
        <end position="108"/>
    </location>
</feature>
<reference evidence="15" key="1">
    <citation type="submission" date="2025-08" db="UniProtKB">
        <authorList>
            <consortium name="RefSeq"/>
        </authorList>
    </citation>
    <scope>IDENTIFICATION</scope>
</reference>
<feature type="region of interest" description="Disordered" evidence="10">
    <location>
        <begin position="536"/>
        <end position="584"/>
    </location>
</feature>
<dbReference type="Pfam" id="PF12796">
    <property type="entry name" value="Ank_2"/>
    <property type="match status" value="2"/>
</dbReference>
<evidence type="ECO:0000259" key="13">
    <source>
        <dbReference type="Pfam" id="PF25521"/>
    </source>
</evidence>
<dbReference type="InterPro" id="IPR050889">
    <property type="entry name" value="Dendritic_Spine_Reg/Scaffold"/>
</dbReference>
<dbReference type="SUPFAM" id="SSF48452">
    <property type="entry name" value="TPR-like"/>
    <property type="match status" value="1"/>
</dbReference>
<dbReference type="InterPro" id="IPR011990">
    <property type="entry name" value="TPR-like_helical_dom_sf"/>
</dbReference>
<feature type="compositionally biased region" description="Low complexity" evidence="10">
    <location>
        <begin position="1791"/>
        <end position="1812"/>
    </location>
</feature>
<evidence type="ECO:0000256" key="8">
    <source>
        <dbReference type="PROSITE-ProRule" id="PRU00023"/>
    </source>
</evidence>
<feature type="region of interest" description="Disordered" evidence="10">
    <location>
        <begin position="131"/>
        <end position="158"/>
    </location>
</feature>
<evidence type="ECO:0000256" key="7">
    <source>
        <dbReference type="ARBA" id="ARBA00038259"/>
    </source>
</evidence>